<feature type="compositionally biased region" description="Polar residues" evidence="7">
    <location>
        <begin position="1"/>
        <end position="16"/>
    </location>
</feature>
<dbReference type="CDD" id="cd00221">
    <property type="entry name" value="Vsr"/>
    <property type="match status" value="1"/>
</dbReference>
<name>A0A4Z0PX79_9BACT</name>
<keyword evidence="4 6" id="KW-0378">Hydrolase</keyword>
<comment type="similarity">
    <text evidence="6">Belongs to the vsr family.</text>
</comment>
<comment type="function">
    <text evidence="6">May nick specific sequences that contain T:G mispairs resulting from m5C-deamination.</text>
</comment>
<feature type="region of interest" description="Disordered" evidence="7">
    <location>
        <begin position="1"/>
        <end position="21"/>
    </location>
</feature>
<evidence type="ECO:0000256" key="1">
    <source>
        <dbReference type="ARBA" id="ARBA00022722"/>
    </source>
</evidence>
<dbReference type="GO" id="GO:0006298">
    <property type="term" value="P:mismatch repair"/>
    <property type="evidence" value="ECO:0007669"/>
    <property type="project" value="UniProtKB-UniRule"/>
</dbReference>
<evidence type="ECO:0000313" key="9">
    <source>
        <dbReference type="Proteomes" id="UP000297549"/>
    </source>
</evidence>
<dbReference type="PIRSF" id="PIRSF018267">
    <property type="entry name" value="VSR_endonuc"/>
    <property type="match status" value="1"/>
</dbReference>
<accession>A0A4Z0PX79</accession>
<dbReference type="RefSeq" id="WP_135464088.1">
    <property type="nucleotide sequence ID" value="NZ_SRLC01000002.1"/>
</dbReference>
<evidence type="ECO:0000256" key="5">
    <source>
        <dbReference type="ARBA" id="ARBA00023204"/>
    </source>
</evidence>
<dbReference type="Gene3D" id="3.40.960.10">
    <property type="entry name" value="VSR Endonuclease"/>
    <property type="match status" value="1"/>
</dbReference>
<dbReference type="SUPFAM" id="SSF52980">
    <property type="entry name" value="Restriction endonuclease-like"/>
    <property type="match status" value="1"/>
</dbReference>
<reference evidence="8 9" key="1">
    <citation type="submission" date="2019-04" db="EMBL/GenBank/DDBJ databases">
        <authorList>
            <person name="Feng G."/>
            <person name="Zhang J."/>
            <person name="Zhu H."/>
        </authorList>
    </citation>
    <scope>NUCLEOTIDE SEQUENCE [LARGE SCALE GENOMIC DNA]</scope>
    <source>
        <strain evidence="8 9">JCM 31653</strain>
    </source>
</reference>
<dbReference type="InterPro" id="IPR004603">
    <property type="entry name" value="DNA_mismatch_endonuc_vsr"/>
</dbReference>
<evidence type="ECO:0000256" key="2">
    <source>
        <dbReference type="ARBA" id="ARBA00022759"/>
    </source>
</evidence>
<organism evidence="8 9">
    <name type="scientific">Hymenobacter aquaticus</name>
    <dbReference type="NCBI Taxonomy" id="1867101"/>
    <lineage>
        <taxon>Bacteria</taxon>
        <taxon>Pseudomonadati</taxon>
        <taxon>Bacteroidota</taxon>
        <taxon>Cytophagia</taxon>
        <taxon>Cytophagales</taxon>
        <taxon>Hymenobacteraceae</taxon>
        <taxon>Hymenobacter</taxon>
    </lineage>
</organism>
<keyword evidence="9" id="KW-1185">Reference proteome</keyword>
<dbReference type="OrthoDB" id="9801520at2"/>
<dbReference type="Pfam" id="PF03852">
    <property type="entry name" value="Vsr"/>
    <property type="match status" value="1"/>
</dbReference>
<proteinExistence type="inferred from homology"/>
<protein>
    <recommendedName>
        <fullName evidence="6">Very short patch repair endonuclease</fullName>
        <ecNumber evidence="6">3.1.-.-</ecNumber>
    </recommendedName>
</protein>
<evidence type="ECO:0000256" key="6">
    <source>
        <dbReference type="PIRNR" id="PIRNR018267"/>
    </source>
</evidence>
<dbReference type="Proteomes" id="UP000297549">
    <property type="component" value="Unassembled WGS sequence"/>
</dbReference>
<evidence type="ECO:0000256" key="7">
    <source>
        <dbReference type="SAM" id="MobiDB-lite"/>
    </source>
</evidence>
<dbReference type="InterPro" id="IPR011335">
    <property type="entry name" value="Restrct_endonuc-II-like"/>
</dbReference>
<dbReference type="EC" id="3.1.-.-" evidence="6"/>
<dbReference type="AlphaFoldDB" id="A0A4Z0PX79"/>
<sequence>MADKITPSQRSYNMSRIRSKDTKPEMTVRKWLHSQGLRFRLHRGDLPGKPDIVLPRYRTVILVHGCFWHAHEGQPCFKLPASRTEWWQQKLGRNKARDWQQQRALELQGWQVLVVWECELKPIRRESTFERLWNELNYSSLRIAG</sequence>
<keyword evidence="5 6" id="KW-0234">DNA repair</keyword>
<keyword evidence="2 6" id="KW-0255">Endonuclease</keyword>
<dbReference type="GO" id="GO:0016787">
    <property type="term" value="F:hydrolase activity"/>
    <property type="evidence" value="ECO:0007669"/>
    <property type="project" value="UniProtKB-KW"/>
</dbReference>
<evidence type="ECO:0000313" key="8">
    <source>
        <dbReference type="EMBL" id="TGE21541.1"/>
    </source>
</evidence>
<gene>
    <name evidence="8" type="primary">vsr</name>
    <name evidence="8" type="ORF">E5K00_14755</name>
</gene>
<keyword evidence="3 6" id="KW-0227">DNA damage</keyword>
<dbReference type="GO" id="GO:0004519">
    <property type="term" value="F:endonuclease activity"/>
    <property type="evidence" value="ECO:0007669"/>
    <property type="project" value="UniProtKB-KW"/>
</dbReference>
<evidence type="ECO:0000256" key="4">
    <source>
        <dbReference type="ARBA" id="ARBA00022801"/>
    </source>
</evidence>
<evidence type="ECO:0000256" key="3">
    <source>
        <dbReference type="ARBA" id="ARBA00022763"/>
    </source>
</evidence>
<comment type="caution">
    <text evidence="8">The sequence shown here is derived from an EMBL/GenBank/DDBJ whole genome shotgun (WGS) entry which is preliminary data.</text>
</comment>
<dbReference type="NCBIfam" id="TIGR00632">
    <property type="entry name" value="vsr"/>
    <property type="match status" value="1"/>
</dbReference>
<keyword evidence="1 6" id="KW-0540">Nuclease</keyword>
<dbReference type="EMBL" id="SRLC01000002">
    <property type="protein sequence ID" value="TGE21541.1"/>
    <property type="molecule type" value="Genomic_DNA"/>
</dbReference>